<reference evidence="7 8" key="1">
    <citation type="submission" date="2013-10" db="EMBL/GenBank/DDBJ databases">
        <title>Whole Genome Shotgun Sequence of Photorhabdus temperata J3.</title>
        <authorList>
            <person name="Park G.-S."/>
            <person name="Hong S.-J."/>
            <person name="Shin J.-H."/>
        </authorList>
    </citation>
    <scope>NUCLEOTIDE SEQUENCE [LARGE SCALE GENOMIC DNA]</scope>
    <source>
        <strain evidence="7 8">J3</strain>
    </source>
</reference>
<evidence type="ECO:0000256" key="3">
    <source>
        <dbReference type="ARBA" id="ARBA00022692"/>
    </source>
</evidence>
<keyword evidence="5 6" id="KW-0472">Membrane</keyword>
<evidence type="ECO:0000256" key="4">
    <source>
        <dbReference type="ARBA" id="ARBA00022989"/>
    </source>
</evidence>
<evidence type="ECO:0000256" key="6">
    <source>
        <dbReference type="SAM" id="Phobius"/>
    </source>
</evidence>
<dbReference type="PANTHER" id="PTHR30250:SF30">
    <property type="entry name" value="LIPID III FLIPPASE"/>
    <property type="match status" value="1"/>
</dbReference>
<comment type="subcellular location">
    <subcellularLocation>
        <location evidence="1">Cell membrane</location>
        <topology evidence="1">Multi-pass membrane protein</topology>
    </subcellularLocation>
</comment>
<sequence>MAITSAIMIPISHIIIRNYLGTTLGWDQAGYWQGICYISSIYLMIVTTALSTYYLPKLSETTNNKELKKEIILGYKLIMPIVVTCALLIYLLKDIIITILFTQNFTPMRDLFLWQVIGDVLKIASWLLAYLMLAKAMIKLFIITEIIFGLTFILFSYLFTHNYGLIGMSYAHCINYVLYLITAIVTIIQYIKKNQ</sequence>
<evidence type="ECO:0000313" key="8">
    <source>
        <dbReference type="Proteomes" id="UP000017133"/>
    </source>
</evidence>
<evidence type="ECO:0000313" key="7">
    <source>
        <dbReference type="EMBL" id="ERT13837.1"/>
    </source>
</evidence>
<organism evidence="7 8">
    <name type="scientific">Photorhabdus temperata J3</name>
    <dbReference type="NCBI Taxonomy" id="1389415"/>
    <lineage>
        <taxon>Bacteria</taxon>
        <taxon>Pseudomonadati</taxon>
        <taxon>Pseudomonadota</taxon>
        <taxon>Gammaproteobacteria</taxon>
        <taxon>Enterobacterales</taxon>
        <taxon>Morganellaceae</taxon>
        <taxon>Photorhabdus</taxon>
    </lineage>
</organism>
<dbReference type="InterPro" id="IPR050833">
    <property type="entry name" value="Poly_Biosynth_Transport"/>
</dbReference>
<keyword evidence="4 6" id="KW-1133">Transmembrane helix</keyword>
<evidence type="ECO:0000256" key="2">
    <source>
        <dbReference type="ARBA" id="ARBA00022475"/>
    </source>
</evidence>
<feature type="transmembrane region" description="Helical" evidence="6">
    <location>
        <begin position="140"/>
        <end position="159"/>
    </location>
</feature>
<dbReference type="AlphaFoldDB" id="U7R340"/>
<gene>
    <name evidence="7" type="ORF">O185_06675</name>
</gene>
<name>U7R340_PHOTE</name>
<feature type="transmembrane region" description="Helical" evidence="6">
    <location>
        <begin position="165"/>
        <end position="191"/>
    </location>
</feature>
<feature type="transmembrane region" description="Helical" evidence="6">
    <location>
        <begin position="31"/>
        <end position="56"/>
    </location>
</feature>
<accession>U7R340</accession>
<dbReference type="RefSeq" id="WP_023044162.1">
    <property type="nucleotide sequence ID" value="NZ_AXDT01000053.1"/>
</dbReference>
<keyword evidence="2" id="KW-1003">Cell membrane</keyword>
<dbReference type="PATRIC" id="fig|1389415.4.peg.1329"/>
<keyword evidence="8" id="KW-1185">Reference proteome</keyword>
<dbReference type="Proteomes" id="UP000017133">
    <property type="component" value="Unassembled WGS sequence"/>
</dbReference>
<keyword evidence="3 6" id="KW-0812">Transmembrane</keyword>
<feature type="transmembrane region" description="Helical" evidence="6">
    <location>
        <begin position="112"/>
        <end position="133"/>
    </location>
</feature>
<evidence type="ECO:0000256" key="1">
    <source>
        <dbReference type="ARBA" id="ARBA00004651"/>
    </source>
</evidence>
<dbReference type="PANTHER" id="PTHR30250">
    <property type="entry name" value="PST FAMILY PREDICTED COLANIC ACID TRANSPORTER"/>
    <property type="match status" value="1"/>
</dbReference>
<dbReference type="GO" id="GO:0005886">
    <property type="term" value="C:plasma membrane"/>
    <property type="evidence" value="ECO:0007669"/>
    <property type="project" value="UniProtKB-SubCell"/>
</dbReference>
<dbReference type="EMBL" id="AXDT01000053">
    <property type="protein sequence ID" value="ERT13837.1"/>
    <property type="molecule type" value="Genomic_DNA"/>
</dbReference>
<proteinExistence type="predicted"/>
<evidence type="ECO:0000256" key="5">
    <source>
        <dbReference type="ARBA" id="ARBA00023136"/>
    </source>
</evidence>
<feature type="transmembrane region" description="Helical" evidence="6">
    <location>
        <begin position="77"/>
        <end position="100"/>
    </location>
</feature>
<protein>
    <submittedName>
        <fullName evidence="7">Uncharacterized protein</fullName>
    </submittedName>
</protein>
<comment type="caution">
    <text evidence="7">The sequence shown here is derived from an EMBL/GenBank/DDBJ whole genome shotgun (WGS) entry which is preliminary data.</text>
</comment>